<dbReference type="AlphaFoldDB" id="A0A1H3S8K5"/>
<name>A0A1H3S8K5_9PSEU</name>
<organism evidence="2 3">
    <name type="scientific">Amycolatopsis xylanica</name>
    <dbReference type="NCBI Taxonomy" id="589385"/>
    <lineage>
        <taxon>Bacteria</taxon>
        <taxon>Bacillati</taxon>
        <taxon>Actinomycetota</taxon>
        <taxon>Actinomycetes</taxon>
        <taxon>Pseudonocardiales</taxon>
        <taxon>Pseudonocardiaceae</taxon>
        <taxon>Amycolatopsis</taxon>
    </lineage>
</organism>
<evidence type="ECO:0000256" key="1">
    <source>
        <dbReference type="PIRSR" id="PIRSR016184-1"/>
    </source>
</evidence>
<reference evidence="2 3" key="1">
    <citation type="submission" date="2016-10" db="EMBL/GenBank/DDBJ databases">
        <authorList>
            <person name="de Groot N.N."/>
        </authorList>
    </citation>
    <scope>NUCLEOTIDE SEQUENCE [LARGE SCALE GENOMIC DNA]</scope>
    <source>
        <strain evidence="2 3">CPCC 202699</strain>
    </source>
</reference>
<sequence>MPTTHEPDSTAEFHHVDVFSASAYAGNSLAVFVDPPPLTTSQLRRITGELRHFETIFVSTGADTVHARVFDLLDELDFAGHPVLGAAAVLHGLGGTPPGVERRWTFTLAAGTVSVSTRGHAGGHVSALLDQGRPELVSEPAPADLPAIAEALGLTSADLDPALPPEVLSTGLRYLVVPVRDGAALAAARISHPAFDRFLAGLGAQFAYVLDAAAVEGRHWNNDGVLEDVATGSAAGCVAAYLLRHGRASHGVELSLAQGRFVGRPSRIAITAYGKPELVERVTVGGDVTVVGTGRLLTLPAGEGL</sequence>
<dbReference type="EMBL" id="FNON01000013">
    <property type="protein sequence ID" value="SDZ33915.1"/>
    <property type="molecule type" value="Genomic_DNA"/>
</dbReference>
<dbReference type="PANTHER" id="PTHR13774:SF32">
    <property type="entry name" value="ANTISENSE-ENHANCING SEQUENCE 1"/>
    <property type="match status" value="1"/>
</dbReference>
<dbReference type="Pfam" id="PF02567">
    <property type="entry name" value="PhzC-PhzF"/>
    <property type="match status" value="1"/>
</dbReference>
<dbReference type="PANTHER" id="PTHR13774">
    <property type="entry name" value="PHENAZINE BIOSYNTHESIS PROTEIN"/>
    <property type="match status" value="1"/>
</dbReference>
<dbReference type="NCBIfam" id="TIGR00654">
    <property type="entry name" value="PhzF_family"/>
    <property type="match status" value="1"/>
</dbReference>
<dbReference type="InterPro" id="IPR003719">
    <property type="entry name" value="Phenazine_PhzF-like"/>
</dbReference>
<accession>A0A1H3S8K5</accession>
<feature type="active site" evidence="1">
    <location>
        <position position="54"/>
    </location>
</feature>
<dbReference type="PIRSF" id="PIRSF016184">
    <property type="entry name" value="PhzC_PhzF"/>
    <property type="match status" value="1"/>
</dbReference>
<evidence type="ECO:0000313" key="2">
    <source>
        <dbReference type="EMBL" id="SDZ33915.1"/>
    </source>
</evidence>
<dbReference type="GO" id="GO:0016853">
    <property type="term" value="F:isomerase activity"/>
    <property type="evidence" value="ECO:0007669"/>
    <property type="project" value="TreeGrafter"/>
</dbReference>
<gene>
    <name evidence="2" type="ORF">SAMN05421504_1138</name>
</gene>
<keyword evidence="3" id="KW-1185">Reference proteome</keyword>
<dbReference type="GO" id="GO:0005737">
    <property type="term" value="C:cytoplasm"/>
    <property type="evidence" value="ECO:0007669"/>
    <property type="project" value="TreeGrafter"/>
</dbReference>
<dbReference type="RefSeq" id="WP_091298708.1">
    <property type="nucleotide sequence ID" value="NZ_FNON01000013.1"/>
</dbReference>
<evidence type="ECO:0000313" key="3">
    <source>
        <dbReference type="Proteomes" id="UP000199515"/>
    </source>
</evidence>
<dbReference type="Proteomes" id="UP000199515">
    <property type="component" value="Unassembled WGS sequence"/>
</dbReference>
<dbReference type="STRING" id="589385.SAMN05421504_1138"/>
<dbReference type="OrthoDB" id="9788221at2"/>
<dbReference type="Gene3D" id="3.10.310.10">
    <property type="entry name" value="Diaminopimelate Epimerase, Chain A, domain 1"/>
    <property type="match status" value="2"/>
</dbReference>
<dbReference type="SUPFAM" id="SSF54506">
    <property type="entry name" value="Diaminopimelate epimerase-like"/>
    <property type="match status" value="1"/>
</dbReference>
<protein>
    <submittedName>
        <fullName evidence="2">Phenazine biosynthesis protein PhzF family</fullName>
    </submittedName>
</protein>
<proteinExistence type="predicted"/>